<reference evidence="2" key="1">
    <citation type="submission" date="2021-03" db="EMBL/GenBank/DDBJ databases">
        <title>novel species isolated from a fishpond in China.</title>
        <authorList>
            <person name="Lu H."/>
            <person name="Cai Z."/>
        </authorList>
    </citation>
    <scope>NUCLEOTIDE SEQUENCE</scope>
    <source>
        <strain evidence="2">JCM 30855</strain>
    </source>
</reference>
<feature type="compositionally biased region" description="Basic residues" evidence="1">
    <location>
        <begin position="20"/>
        <end position="39"/>
    </location>
</feature>
<dbReference type="RefSeq" id="WP_206575340.1">
    <property type="nucleotide sequence ID" value="NZ_JAFKCV010000015.1"/>
</dbReference>
<sequence>MALSLQEQLMKAGLADKQKVQKVKTEKRKQAKQQKKHKLQPADEARLAAEQALEAKKAKDRELNEQARLEAEKKAVGAQIKQLIETNRQPKNTGDIACHFTDGNKVKQLYVNALTQKRISQGKLAIVKLAESYEIVPMPVADKIAERDEQVVLYRADKLESSANDKSGEEDDWYAEYDIPDDLMW</sequence>
<feature type="region of interest" description="Disordered" evidence="1">
    <location>
        <begin position="14"/>
        <end position="45"/>
    </location>
</feature>
<evidence type="ECO:0000313" key="3">
    <source>
        <dbReference type="Proteomes" id="UP000664654"/>
    </source>
</evidence>
<comment type="caution">
    <text evidence="2">The sequence shown here is derived from an EMBL/GenBank/DDBJ whole genome shotgun (WGS) entry which is preliminary data.</text>
</comment>
<gene>
    <name evidence="2" type="ORF">J0A66_18495</name>
</gene>
<organism evidence="2 3">
    <name type="scientific">Bowmanella dokdonensis</name>
    <dbReference type="NCBI Taxonomy" id="751969"/>
    <lineage>
        <taxon>Bacteria</taxon>
        <taxon>Pseudomonadati</taxon>
        <taxon>Pseudomonadota</taxon>
        <taxon>Gammaproteobacteria</taxon>
        <taxon>Alteromonadales</taxon>
        <taxon>Alteromonadaceae</taxon>
        <taxon>Bowmanella</taxon>
    </lineage>
</organism>
<proteinExistence type="predicted"/>
<accession>A0A939DRA9</accession>
<evidence type="ECO:0000256" key="1">
    <source>
        <dbReference type="SAM" id="MobiDB-lite"/>
    </source>
</evidence>
<dbReference type="AlphaFoldDB" id="A0A939DRA9"/>
<keyword evidence="3" id="KW-1185">Reference proteome</keyword>
<dbReference type="Proteomes" id="UP000664654">
    <property type="component" value="Unassembled WGS sequence"/>
</dbReference>
<dbReference type="InterPro" id="IPR018636">
    <property type="entry name" value="DUF2058"/>
</dbReference>
<dbReference type="EMBL" id="JAFKCV010000015">
    <property type="protein sequence ID" value="MBN7827228.1"/>
    <property type="molecule type" value="Genomic_DNA"/>
</dbReference>
<evidence type="ECO:0000313" key="2">
    <source>
        <dbReference type="EMBL" id="MBN7827228.1"/>
    </source>
</evidence>
<protein>
    <submittedName>
        <fullName evidence="2">DUF2058 domain-containing protein</fullName>
    </submittedName>
</protein>
<dbReference type="Pfam" id="PF09831">
    <property type="entry name" value="DUF2058"/>
    <property type="match status" value="1"/>
</dbReference>
<name>A0A939DRA9_9ALTE</name>